<evidence type="ECO:0000313" key="2">
    <source>
        <dbReference type="Proteomes" id="UP000005801"/>
    </source>
</evidence>
<dbReference type="RefSeq" id="WP_006976199.1">
    <property type="nucleotide sequence ID" value="NZ_ABCS01000121.1"/>
</dbReference>
<proteinExistence type="predicted"/>
<reference evidence="1 2" key="1">
    <citation type="submission" date="2007-06" db="EMBL/GenBank/DDBJ databases">
        <authorList>
            <person name="Shimkets L."/>
            <person name="Ferriera S."/>
            <person name="Johnson J."/>
            <person name="Kravitz S."/>
            <person name="Beeson K."/>
            <person name="Sutton G."/>
            <person name="Rogers Y.-H."/>
            <person name="Friedman R."/>
            <person name="Frazier M."/>
            <person name="Venter J.C."/>
        </authorList>
    </citation>
    <scope>NUCLEOTIDE SEQUENCE [LARGE SCALE GENOMIC DNA]</scope>
    <source>
        <strain evidence="1 2">SIR-1</strain>
    </source>
</reference>
<comment type="caution">
    <text evidence="1">The sequence shown here is derived from an EMBL/GenBank/DDBJ whole genome shotgun (WGS) entry which is preliminary data.</text>
</comment>
<sequence>MRFCSWYTAEEIAARAPEGPGVFQVRVAELLRYPKGRSAMIHYGHGEALRETMQAWAEARGPADARYRHAEELGSRTPGQALARIESRFVDRFGERPRPGED</sequence>
<organism evidence="1 2">
    <name type="scientific">Plesiocystis pacifica SIR-1</name>
    <dbReference type="NCBI Taxonomy" id="391625"/>
    <lineage>
        <taxon>Bacteria</taxon>
        <taxon>Pseudomonadati</taxon>
        <taxon>Myxococcota</taxon>
        <taxon>Polyangia</taxon>
        <taxon>Nannocystales</taxon>
        <taxon>Nannocystaceae</taxon>
        <taxon>Plesiocystis</taxon>
    </lineage>
</organism>
<protein>
    <submittedName>
        <fullName evidence="1">Uncharacterized protein</fullName>
    </submittedName>
</protein>
<dbReference type="Proteomes" id="UP000005801">
    <property type="component" value="Unassembled WGS sequence"/>
</dbReference>
<dbReference type="EMBL" id="ABCS01000121">
    <property type="protein sequence ID" value="EDM74636.1"/>
    <property type="molecule type" value="Genomic_DNA"/>
</dbReference>
<evidence type="ECO:0000313" key="1">
    <source>
        <dbReference type="EMBL" id="EDM74636.1"/>
    </source>
</evidence>
<accession>A6GHL2</accession>
<dbReference type="AlphaFoldDB" id="A6GHL2"/>
<dbReference type="OrthoDB" id="9998327at2"/>
<dbReference type="STRING" id="391625.PPSIR1_37734"/>
<gene>
    <name evidence="1" type="ORF">PPSIR1_37734</name>
</gene>
<name>A6GHL2_9BACT</name>
<keyword evidence="2" id="KW-1185">Reference proteome</keyword>